<proteinExistence type="predicted"/>
<name>A0A3G5AG70_9VIRU</name>
<reference evidence="2" key="1">
    <citation type="submission" date="2018-10" db="EMBL/GenBank/DDBJ databases">
        <title>Hidden diversity of soil giant viruses.</title>
        <authorList>
            <person name="Schulz F."/>
            <person name="Alteio L."/>
            <person name="Goudeau D."/>
            <person name="Ryan E.M."/>
            <person name="Malmstrom R.R."/>
            <person name="Blanchard J."/>
            <person name="Woyke T."/>
        </authorList>
    </citation>
    <scope>NUCLEOTIDE SEQUENCE</scope>
    <source>
        <strain evidence="2">SAV1</strain>
    </source>
</reference>
<accession>A0A3G5AG70</accession>
<sequence length="323" mass="37253">MENFYKITNSRQLNKTIENSKDRLIVIMYYTKNNSDCRKALVSFEKSAHNHTTSIFCVVDVDNFEGDSQYINNINNFPKFECYYLGNSFGSFSTSNEKEIESGIRSGEQYVMTQNNMKNNYATQHLNPNPNPNPMSQINYAQIQQYILNTAQMQNPTQYQYLLKNPTVLQQEVNRQMQMLQPQQLQQLQQPQQPQQPQQSPQQFIQPTFPQQQFVQPQIPVIPYTMSQPVCQNQQDVTSILPTFQQMQQMFQIFQMMQQMGILNTSNQPVQPVQPVANSINSTDPGNLNKNILQSENEIILPSGDKIIPLSNGKYGLVKKTSQ</sequence>
<dbReference type="EMBL" id="MK072445">
    <property type="protein sequence ID" value="AYV85281.1"/>
    <property type="molecule type" value="Genomic_DNA"/>
</dbReference>
<dbReference type="Gene3D" id="3.40.30.10">
    <property type="entry name" value="Glutaredoxin"/>
    <property type="match status" value="1"/>
</dbReference>
<dbReference type="SUPFAM" id="SSF52833">
    <property type="entry name" value="Thioredoxin-like"/>
    <property type="match status" value="1"/>
</dbReference>
<evidence type="ECO:0008006" key="3">
    <source>
        <dbReference type="Google" id="ProtNLM"/>
    </source>
</evidence>
<gene>
    <name evidence="2" type="ORF">Satyrvirus9_7</name>
</gene>
<evidence type="ECO:0000313" key="2">
    <source>
        <dbReference type="EMBL" id="AYV85281.1"/>
    </source>
</evidence>
<organism evidence="2">
    <name type="scientific">Satyrvirus sp</name>
    <dbReference type="NCBI Taxonomy" id="2487771"/>
    <lineage>
        <taxon>Viruses</taxon>
        <taxon>Varidnaviria</taxon>
        <taxon>Bamfordvirae</taxon>
        <taxon>Nucleocytoviricota</taxon>
        <taxon>Megaviricetes</taxon>
        <taxon>Imitervirales</taxon>
        <taxon>Mimiviridae</taxon>
        <taxon>Megamimivirinae</taxon>
    </lineage>
</organism>
<evidence type="ECO:0000256" key="1">
    <source>
        <dbReference type="SAM" id="MobiDB-lite"/>
    </source>
</evidence>
<protein>
    <recommendedName>
        <fullName evidence="3">Thioredoxin-like fold</fullName>
    </recommendedName>
</protein>
<feature type="region of interest" description="Disordered" evidence="1">
    <location>
        <begin position="182"/>
        <end position="203"/>
    </location>
</feature>
<dbReference type="InterPro" id="IPR036249">
    <property type="entry name" value="Thioredoxin-like_sf"/>
</dbReference>